<dbReference type="GO" id="GO:0016779">
    <property type="term" value="F:nucleotidyltransferase activity"/>
    <property type="evidence" value="ECO:0007669"/>
    <property type="project" value="InterPro"/>
</dbReference>
<reference evidence="2 3" key="1">
    <citation type="submission" date="2011-09" db="EMBL/GenBank/DDBJ databases">
        <authorList>
            <person name="Pope W.H."/>
            <person name="Pedulla M.L."/>
            <person name="Ford M.E."/>
            <person name="Peebles C.L."/>
            <person name="Hatfull G.H."/>
            <person name="Hendrix R.W."/>
        </authorList>
    </citation>
    <scope>NUCLEOTIDE SEQUENCE [LARGE SCALE GENOMIC DNA]</scope>
    <source>
        <strain evidence="2">G</strain>
    </source>
</reference>
<protein>
    <submittedName>
        <fullName evidence="2">Gp642</fullName>
    </submittedName>
</protein>
<dbReference type="Gene3D" id="3.30.460.10">
    <property type="entry name" value="Beta Polymerase, domain 2"/>
    <property type="match status" value="1"/>
</dbReference>
<accession>G3MB22</accession>
<dbReference type="KEGG" id="vg:18563850"/>
<evidence type="ECO:0000259" key="1">
    <source>
        <dbReference type="Pfam" id="PF01909"/>
    </source>
</evidence>
<evidence type="ECO:0000313" key="3">
    <source>
        <dbReference type="Proteomes" id="UP000009273"/>
    </source>
</evidence>
<dbReference type="InterPro" id="IPR043519">
    <property type="entry name" value="NT_sf"/>
</dbReference>
<sequence>MLEGYNEKELLSIFVDYLYSQSSQCDFKLELNSLYMVGSRVTQTNRNDSDLDIILVYSNSIKDYVMHEILNEELLYVDGIRIDFIPYKDRVELNGKYIRLL</sequence>
<gene>
    <name evidence="2" type="primary">642</name>
    <name evidence="2" type="ORF">G_642</name>
</gene>
<organism evidence="2 3">
    <name type="scientific">Bacillus phage G</name>
    <dbReference type="NCBI Taxonomy" id="2884420"/>
    <lineage>
        <taxon>Viruses</taxon>
        <taxon>Duplodnaviria</taxon>
        <taxon>Heunggongvirae</taxon>
        <taxon>Uroviricota</taxon>
        <taxon>Caudoviricetes</taxon>
        <taxon>Donellivirus</taxon>
        <taxon>Donellivirus gee</taxon>
    </lineage>
</organism>
<dbReference type="RefSeq" id="YP_009015934.1">
    <property type="nucleotide sequence ID" value="NC_023719.1"/>
</dbReference>
<dbReference type="InterPro" id="IPR002934">
    <property type="entry name" value="Polymerase_NTP_transf_dom"/>
</dbReference>
<keyword evidence="3" id="KW-1185">Reference proteome</keyword>
<name>G3MB22_9CAUD</name>
<dbReference type="Pfam" id="PF01909">
    <property type="entry name" value="NTP_transf_2"/>
    <property type="match status" value="1"/>
</dbReference>
<dbReference type="Proteomes" id="UP000009273">
    <property type="component" value="Segment"/>
</dbReference>
<dbReference type="EMBL" id="JN638751">
    <property type="protein sequence ID" value="AEO93885.1"/>
    <property type="molecule type" value="Genomic_DNA"/>
</dbReference>
<dbReference type="GeneID" id="18563850"/>
<proteinExistence type="predicted"/>
<feature type="domain" description="Polymerase nucleotidyl transferase" evidence="1">
    <location>
        <begin position="28"/>
        <end position="88"/>
    </location>
</feature>
<evidence type="ECO:0000313" key="2">
    <source>
        <dbReference type="EMBL" id="AEO93885.1"/>
    </source>
</evidence>
<dbReference type="SUPFAM" id="SSF81301">
    <property type="entry name" value="Nucleotidyltransferase"/>
    <property type="match status" value="1"/>
</dbReference>